<evidence type="ECO:0000256" key="1">
    <source>
        <dbReference type="ARBA" id="ARBA00009798"/>
    </source>
</evidence>
<name>A0ABV1E6S5_9FIRM</name>
<dbReference type="EC" id="4.2.-.-" evidence="4"/>
<feature type="domain" description="YbaK/aminoacyl-tRNA synthetase-associated" evidence="5">
    <location>
        <begin position="34"/>
        <end position="147"/>
    </location>
</feature>
<dbReference type="CDD" id="cd00002">
    <property type="entry name" value="YbaK_deacylase"/>
    <property type="match status" value="1"/>
</dbReference>
<dbReference type="Gene3D" id="3.90.960.10">
    <property type="entry name" value="YbaK/aminoacyl-tRNA synthetase-associated domain"/>
    <property type="match status" value="1"/>
</dbReference>
<evidence type="ECO:0000256" key="2">
    <source>
        <dbReference type="ARBA" id="ARBA00022917"/>
    </source>
</evidence>
<dbReference type="SUPFAM" id="SSF55826">
    <property type="entry name" value="YbaK/ProRS associated domain"/>
    <property type="match status" value="1"/>
</dbReference>
<evidence type="ECO:0000313" key="6">
    <source>
        <dbReference type="EMBL" id="MEQ2441733.1"/>
    </source>
</evidence>
<gene>
    <name evidence="6" type="primary">ybaK</name>
    <name evidence="6" type="ORF">WMO26_12920</name>
</gene>
<keyword evidence="2 4" id="KW-0648">Protein biosynthesis</keyword>
<proteinExistence type="inferred from homology"/>
<comment type="caution">
    <text evidence="6">The sequence shown here is derived from an EMBL/GenBank/DDBJ whole genome shotgun (WGS) entry which is preliminary data.</text>
</comment>
<dbReference type="PANTHER" id="PTHR30411:SF0">
    <property type="entry name" value="CYS-TRNA(PRO)_CYS-TRNA(CYS) DEACYLASE YBAK"/>
    <property type="match status" value="1"/>
</dbReference>
<dbReference type="NCBIfam" id="TIGR00011">
    <property type="entry name" value="YbaK_EbsC"/>
    <property type="match status" value="1"/>
</dbReference>
<keyword evidence="3 4" id="KW-0456">Lyase</keyword>
<evidence type="ECO:0000256" key="4">
    <source>
        <dbReference type="PIRNR" id="PIRNR006181"/>
    </source>
</evidence>
<comment type="similarity">
    <text evidence="1 4">Belongs to the prolyl-tRNA editing family. YbaK/EbsC subfamily.</text>
</comment>
<accession>A0ABV1E6S5</accession>
<dbReference type="InterPro" id="IPR007214">
    <property type="entry name" value="YbaK/aa-tRNA-synth-assoc-dom"/>
</dbReference>
<protein>
    <recommendedName>
        <fullName evidence="4">Cys-tRNA(Pro)/Cys-tRNA(Cys) deacylase</fullName>
        <ecNumber evidence="4">4.2.-.-</ecNumber>
    </recommendedName>
</protein>
<evidence type="ECO:0000259" key="5">
    <source>
        <dbReference type="Pfam" id="PF04073"/>
    </source>
</evidence>
<sequence length="158" mass="17008">MAECKTNAMRILEKNKVPYVMHSYPPGDAVDGVTVAAKTGWPVELVYKTLVTKGKSGGYFVFVIPVAEELDLKKAAKAVGEKAVEMIHVKDINKVTGYIRGGCSPVGMKKQYPTVIDASAEPLDRFLVSAGKIGFQVELKPTDLTDLIGGSFGDLLMS</sequence>
<dbReference type="InterPro" id="IPR004369">
    <property type="entry name" value="Prolyl-tRNA_editing_YbaK/EbsC"/>
</dbReference>
<evidence type="ECO:0000313" key="7">
    <source>
        <dbReference type="Proteomes" id="UP001489509"/>
    </source>
</evidence>
<dbReference type="InterPro" id="IPR036754">
    <property type="entry name" value="YbaK/aa-tRNA-synt-asso_dom_sf"/>
</dbReference>
<dbReference type="PIRSF" id="PIRSF006181">
    <property type="entry name" value="EbsC_YbaK"/>
    <property type="match status" value="1"/>
</dbReference>
<dbReference type="Pfam" id="PF04073">
    <property type="entry name" value="tRNA_edit"/>
    <property type="match status" value="1"/>
</dbReference>
<reference evidence="6 7" key="1">
    <citation type="submission" date="2024-03" db="EMBL/GenBank/DDBJ databases">
        <title>Human intestinal bacterial collection.</title>
        <authorList>
            <person name="Pauvert C."/>
            <person name="Hitch T.C.A."/>
            <person name="Clavel T."/>
        </authorList>
    </citation>
    <scope>NUCLEOTIDE SEQUENCE [LARGE SCALE GENOMIC DNA]</scope>
    <source>
        <strain evidence="6 7">CLA-JM-H44</strain>
    </source>
</reference>
<dbReference type="EMBL" id="JBBMFD010000039">
    <property type="protein sequence ID" value="MEQ2441733.1"/>
    <property type="molecule type" value="Genomic_DNA"/>
</dbReference>
<keyword evidence="7" id="KW-1185">Reference proteome</keyword>
<organism evidence="6 7">
    <name type="scientific">Solibaculum intestinale</name>
    <dbReference type="NCBI Taxonomy" id="3133165"/>
    <lineage>
        <taxon>Bacteria</taxon>
        <taxon>Bacillati</taxon>
        <taxon>Bacillota</taxon>
        <taxon>Clostridia</taxon>
        <taxon>Eubacteriales</taxon>
        <taxon>Oscillospiraceae</taxon>
        <taxon>Solibaculum</taxon>
    </lineage>
</organism>
<dbReference type="Proteomes" id="UP001489509">
    <property type="component" value="Unassembled WGS sequence"/>
</dbReference>
<dbReference type="PANTHER" id="PTHR30411">
    <property type="entry name" value="CYTOPLASMIC PROTEIN"/>
    <property type="match status" value="1"/>
</dbReference>
<evidence type="ECO:0000256" key="3">
    <source>
        <dbReference type="ARBA" id="ARBA00023239"/>
    </source>
</evidence>
<dbReference type="RefSeq" id="WP_349221014.1">
    <property type="nucleotide sequence ID" value="NZ_JBBMFD010000039.1"/>
</dbReference>